<dbReference type="GO" id="GO:0003924">
    <property type="term" value="F:GTPase activity"/>
    <property type="evidence" value="ECO:0007669"/>
    <property type="project" value="InterPro"/>
</dbReference>
<keyword evidence="6" id="KW-0342">GTP-binding</keyword>
<name>A0A346XT23_9ACTN</name>
<evidence type="ECO:0000256" key="2">
    <source>
        <dbReference type="ARBA" id="ARBA00015953"/>
    </source>
</evidence>
<dbReference type="InterPro" id="IPR009000">
    <property type="entry name" value="Transl_B-barrel_sf"/>
</dbReference>
<dbReference type="Gene3D" id="1.10.10.2770">
    <property type="match status" value="1"/>
</dbReference>
<organism evidence="10 11">
    <name type="scientific">Euzebya pacifica</name>
    <dbReference type="NCBI Taxonomy" id="1608957"/>
    <lineage>
        <taxon>Bacteria</taxon>
        <taxon>Bacillati</taxon>
        <taxon>Actinomycetota</taxon>
        <taxon>Nitriliruptoria</taxon>
        <taxon>Euzebyales</taxon>
    </lineage>
</organism>
<dbReference type="SUPFAM" id="SSF46785">
    <property type="entry name" value="Winged helix' DNA-binding domain"/>
    <property type="match status" value="1"/>
</dbReference>
<evidence type="ECO:0000256" key="4">
    <source>
        <dbReference type="ARBA" id="ARBA00022741"/>
    </source>
</evidence>
<dbReference type="SUPFAM" id="SSF50447">
    <property type="entry name" value="Translation proteins"/>
    <property type="match status" value="1"/>
</dbReference>
<gene>
    <name evidence="10" type="ORF">DVS28_a0669</name>
</gene>
<dbReference type="Gene3D" id="2.40.30.10">
    <property type="entry name" value="Translation factors"/>
    <property type="match status" value="1"/>
</dbReference>
<comment type="subcellular location">
    <subcellularLocation>
        <location evidence="1">Cytoplasm</location>
    </subcellularLocation>
</comment>
<dbReference type="RefSeq" id="WP_114590186.1">
    <property type="nucleotide sequence ID" value="NZ_CP031165.1"/>
</dbReference>
<evidence type="ECO:0000256" key="5">
    <source>
        <dbReference type="ARBA" id="ARBA00022917"/>
    </source>
</evidence>
<dbReference type="Pfam" id="PF09107">
    <property type="entry name" value="WHD_3rd_SelB"/>
    <property type="match status" value="1"/>
</dbReference>
<dbReference type="Gene3D" id="1.10.10.10">
    <property type="entry name" value="Winged helix-like DNA-binding domain superfamily/Winged helix DNA-binding domain"/>
    <property type="match status" value="1"/>
</dbReference>
<evidence type="ECO:0000256" key="3">
    <source>
        <dbReference type="ARBA" id="ARBA00022490"/>
    </source>
</evidence>
<dbReference type="Pfam" id="PF03144">
    <property type="entry name" value="GTP_EFTU_D2"/>
    <property type="match status" value="1"/>
</dbReference>
<dbReference type="Pfam" id="PF00009">
    <property type="entry name" value="GTP_EFTU"/>
    <property type="match status" value="1"/>
</dbReference>
<dbReference type="CDD" id="cd04171">
    <property type="entry name" value="SelB"/>
    <property type="match status" value="1"/>
</dbReference>
<dbReference type="GO" id="GO:0003723">
    <property type="term" value="F:RNA binding"/>
    <property type="evidence" value="ECO:0007669"/>
    <property type="project" value="InterPro"/>
</dbReference>
<dbReference type="PANTHER" id="PTHR43721">
    <property type="entry name" value="ELONGATION FACTOR TU-RELATED"/>
    <property type="match status" value="1"/>
</dbReference>
<evidence type="ECO:0000256" key="1">
    <source>
        <dbReference type="ARBA" id="ARBA00004496"/>
    </source>
</evidence>
<dbReference type="InterPro" id="IPR027417">
    <property type="entry name" value="P-loop_NTPase"/>
</dbReference>
<dbReference type="SUPFAM" id="SSF52540">
    <property type="entry name" value="P-loop containing nucleoside triphosphate hydrolases"/>
    <property type="match status" value="1"/>
</dbReference>
<sequence>MRVICTAGHVDHGKSTLVTALTGRDPDRLAEEKRRGLTIDLGFAWTTLPDVGDVAFVDLPGHERFVPTMLAGAGPVRTALFVVAADEGWMPQSAEHLAILELLGTTHAVVALTRVDLVDEETAWIAAELLADQLQDTALADAPIVPVSSTTGAGLEELRVALTAMLSAAPAVPDDGRPRMWLDRAFSIRGAGTVVTGTLQGGAVAVGDRLHVLPLDREVRVRGLQALEQDVEEVRPGWRVAMNLSGVDADEVGRGDAVVGGGWQTTEVVEALVSPVDGQVVGRRGAWTAHVGTAAVGVHVHPVAGQDLLDVGAVRLEMDRPLPLAVGDRVVLRESGRGVTAGGGTVIDPAPGPRVRGATARRSRAQRLERAGSVDAPADRVRLLVEARRAAPTAAVLADANAGPDAIAAGDAIVVGDHLVHPEEFALWSGLAVSAVVSFHQRRPALPAVDPEVPRRRLREAGCPLDVIRPLLGLLVERDRLTSVPGGVAAPGHEPRLTVAQQSARVALLERLDAEGASPAPLAEVAEAVCADDDLLTVLRSTGQLVDLPGLDAAMTASALERATARLAALQADSGPFTASQAREALDTTRRFALPLLELLDTTGVTTRDGDLRHLT</sequence>
<dbReference type="InterPro" id="IPR036390">
    <property type="entry name" value="WH_DNA-bd_sf"/>
</dbReference>
<reference evidence="10 11" key="1">
    <citation type="submission" date="2018-09" db="EMBL/GenBank/DDBJ databases">
        <title>Complete genome sequence of Euzebya sp. DY32-46 isolated from seawater of Pacific Ocean.</title>
        <authorList>
            <person name="Xu L."/>
            <person name="Wu Y.-H."/>
            <person name="Xu X.-W."/>
        </authorList>
    </citation>
    <scope>NUCLEOTIDE SEQUENCE [LARGE SCALE GENOMIC DNA]</scope>
    <source>
        <strain evidence="10 11">DY32-46</strain>
    </source>
</reference>
<dbReference type="OrthoDB" id="9803139at2"/>
<dbReference type="InterPro" id="IPR057335">
    <property type="entry name" value="Beta-barrel_SelB"/>
</dbReference>
<dbReference type="GO" id="GO:0003746">
    <property type="term" value="F:translation elongation factor activity"/>
    <property type="evidence" value="ECO:0007669"/>
    <property type="project" value="UniProtKB-KW"/>
</dbReference>
<keyword evidence="10" id="KW-0251">Elongation factor</keyword>
<accession>A0A346XT23</accession>
<dbReference type="GO" id="GO:0005737">
    <property type="term" value="C:cytoplasm"/>
    <property type="evidence" value="ECO:0007669"/>
    <property type="project" value="UniProtKB-SubCell"/>
</dbReference>
<evidence type="ECO:0000256" key="6">
    <source>
        <dbReference type="ARBA" id="ARBA00023134"/>
    </source>
</evidence>
<evidence type="ECO:0000256" key="7">
    <source>
        <dbReference type="ARBA" id="ARBA00025526"/>
    </source>
</evidence>
<dbReference type="PROSITE" id="PS51722">
    <property type="entry name" value="G_TR_2"/>
    <property type="match status" value="1"/>
</dbReference>
<dbReference type="InterPro" id="IPR000795">
    <property type="entry name" value="T_Tr_GTP-bd_dom"/>
</dbReference>
<dbReference type="KEGG" id="euz:DVS28_a0669"/>
<dbReference type="Gene3D" id="3.40.50.300">
    <property type="entry name" value="P-loop containing nucleotide triphosphate hydrolases"/>
    <property type="match status" value="1"/>
</dbReference>
<dbReference type="NCBIfam" id="TIGR00475">
    <property type="entry name" value="selB"/>
    <property type="match status" value="1"/>
</dbReference>
<evidence type="ECO:0000313" key="11">
    <source>
        <dbReference type="Proteomes" id="UP000264006"/>
    </source>
</evidence>
<feature type="domain" description="Tr-type G" evidence="9">
    <location>
        <begin position="1"/>
        <end position="171"/>
    </location>
</feature>
<dbReference type="Pfam" id="PF25461">
    <property type="entry name" value="Beta-barrel_SelB"/>
    <property type="match status" value="1"/>
</dbReference>
<dbReference type="InterPro" id="IPR004161">
    <property type="entry name" value="EFTu-like_2"/>
</dbReference>
<dbReference type="Proteomes" id="UP000264006">
    <property type="component" value="Chromosome"/>
</dbReference>
<keyword evidence="5" id="KW-0648">Protein biosynthesis</keyword>
<protein>
    <recommendedName>
        <fullName evidence="2">Selenocysteine-specific elongation factor</fullName>
    </recommendedName>
    <alternativeName>
        <fullName evidence="8">SelB translation factor</fullName>
    </alternativeName>
</protein>
<evidence type="ECO:0000259" key="9">
    <source>
        <dbReference type="PROSITE" id="PS51722"/>
    </source>
</evidence>
<dbReference type="PANTHER" id="PTHR43721:SF11">
    <property type="entry name" value="SELENOCYSTEINE-SPECIFIC ELONGATION FACTOR"/>
    <property type="match status" value="1"/>
</dbReference>
<dbReference type="EMBL" id="CP031165">
    <property type="protein sequence ID" value="AXV05370.1"/>
    <property type="molecule type" value="Genomic_DNA"/>
</dbReference>
<dbReference type="InterPro" id="IPR004535">
    <property type="entry name" value="Transl_elong_SelB"/>
</dbReference>
<dbReference type="InterPro" id="IPR036388">
    <property type="entry name" value="WH-like_DNA-bd_sf"/>
</dbReference>
<dbReference type="AlphaFoldDB" id="A0A346XT23"/>
<dbReference type="SUPFAM" id="SSF50465">
    <property type="entry name" value="EF-Tu/eEF-1alpha/eIF2-gamma C-terminal domain"/>
    <property type="match status" value="1"/>
</dbReference>
<dbReference type="CDD" id="cd03696">
    <property type="entry name" value="SelB_II"/>
    <property type="match status" value="1"/>
</dbReference>
<evidence type="ECO:0000313" key="10">
    <source>
        <dbReference type="EMBL" id="AXV05370.1"/>
    </source>
</evidence>
<dbReference type="GO" id="GO:0001514">
    <property type="term" value="P:selenocysteine incorporation"/>
    <property type="evidence" value="ECO:0007669"/>
    <property type="project" value="InterPro"/>
</dbReference>
<comment type="function">
    <text evidence="7">Translation factor necessary for the incorporation of selenocysteine into proteins. It probably replaces EF-Tu for the insertion of selenocysteine directed by the UGA codon. SelB binds GTP and GDP.</text>
</comment>
<dbReference type="InterPro" id="IPR009001">
    <property type="entry name" value="Transl_elong_EF1A/Init_IF2_C"/>
</dbReference>
<keyword evidence="11" id="KW-1185">Reference proteome</keyword>
<evidence type="ECO:0000256" key="8">
    <source>
        <dbReference type="ARBA" id="ARBA00031615"/>
    </source>
</evidence>
<keyword evidence="4" id="KW-0547">Nucleotide-binding</keyword>
<dbReference type="GO" id="GO:0005525">
    <property type="term" value="F:GTP binding"/>
    <property type="evidence" value="ECO:0007669"/>
    <property type="project" value="UniProtKB-KW"/>
</dbReference>
<proteinExistence type="predicted"/>
<dbReference type="InterPro" id="IPR015191">
    <property type="entry name" value="SelB_WHD4"/>
</dbReference>
<keyword evidence="3" id="KW-0963">Cytoplasm</keyword>
<dbReference type="InterPro" id="IPR050055">
    <property type="entry name" value="EF-Tu_GTPase"/>
</dbReference>